<evidence type="ECO:0000256" key="2">
    <source>
        <dbReference type="ARBA" id="ARBA00022692"/>
    </source>
</evidence>
<evidence type="ECO:0000256" key="4">
    <source>
        <dbReference type="SAM" id="MobiDB-lite"/>
    </source>
</evidence>
<dbReference type="GO" id="GO:0055085">
    <property type="term" value="P:transmembrane transport"/>
    <property type="evidence" value="ECO:0007669"/>
    <property type="project" value="InterPro"/>
</dbReference>
<keyword evidence="2" id="KW-0812">Transmembrane</keyword>
<dbReference type="Proteomes" id="UP000712281">
    <property type="component" value="Unassembled WGS sequence"/>
</dbReference>
<dbReference type="GO" id="GO:0016020">
    <property type="term" value="C:membrane"/>
    <property type="evidence" value="ECO:0007669"/>
    <property type="project" value="UniProtKB-SubCell"/>
</dbReference>
<reference evidence="5" key="1">
    <citation type="submission" date="2019-12" db="EMBL/GenBank/DDBJ databases">
        <title>Genome sequencing and annotation of Brassica cretica.</title>
        <authorList>
            <person name="Studholme D.J."/>
            <person name="Sarris P.F."/>
        </authorList>
    </citation>
    <scope>NUCLEOTIDE SEQUENCE</scope>
    <source>
        <strain evidence="5">PFS-001/15</strain>
        <tissue evidence="5">Leaf</tissue>
    </source>
</reference>
<name>A0A8S9GGG1_BRACR</name>
<evidence type="ECO:0000256" key="1">
    <source>
        <dbReference type="ARBA" id="ARBA00004370"/>
    </source>
</evidence>
<keyword evidence="3" id="KW-0472">Membrane</keyword>
<gene>
    <name evidence="5" type="ORF">F2Q68_00029666</name>
</gene>
<dbReference type="AlphaFoldDB" id="A0A8S9GGG1"/>
<dbReference type="EMBL" id="QGKW02002005">
    <property type="protein sequence ID" value="KAF2544460.1"/>
    <property type="molecule type" value="Genomic_DNA"/>
</dbReference>
<feature type="compositionally biased region" description="Basic residues" evidence="4">
    <location>
        <begin position="111"/>
        <end position="121"/>
    </location>
</feature>
<comment type="subcellular location">
    <subcellularLocation>
        <location evidence="1">Membrane</location>
    </subcellularLocation>
</comment>
<feature type="compositionally biased region" description="Basic and acidic residues" evidence="4">
    <location>
        <begin position="54"/>
        <end position="76"/>
    </location>
</feature>
<protein>
    <submittedName>
        <fullName evidence="5">Uncharacterized protein</fullName>
    </submittedName>
</protein>
<accession>A0A8S9GGG1</accession>
<comment type="caution">
    <text evidence="5">The sequence shown here is derived from an EMBL/GenBank/DDBJ whole genome shotgun (WGS) entry which is preliminary data.</text>
</comment>
<dbReference type="InterPro" id="IPR023395">
    <property type="entry name" value="MCP_dom_sf"/>
</dbReference>
<proteinExistence type="predicted"/>
<evidence type="ECO:0000313" key="6">
    <source>
        <dbReference type="Proteomes" id="UP000712281"/>
    </source>
</evidence>
<organism evidence="5 6">
    <name type="scientific">Brassica cretica</name>
    <name type="common">Mustard</name>
    <dbReference type="NCBI Taxonomy" id="69181"/>
    <lineage>
        <taxon>Eukaryota</taxon>
        <taxon>Viridiplantae</taxon>
        <taxon>Streptophyta</taxon>
        <taxon>Embryophyta</taxon>
        <taxon>Tracheophyta</taxon>
        <taxon>Spermatophyta</taxon>
        <taxon>Magnoliopsida</taxon>
        <taxon>eudicotyledons</taxon>
        <taxon>Gunneridae</taxon>
        <taxon>Pentapetalae</taxon>
        <taxon>rosids</taxon>
        <taxon>malvids</taxon>
        <taxon>Brassicales</taxon>
        <taxon>Brassicaceae</taxon>
        <taxon>Brassiceae</taxon>
        <taxon>Brassica</taxon>
    </lineage>
</organism>
<dbReference type="InterPro" id="IPR002067">
    <property type="entry name" value="MCP"/>
</dbReference>
<dbReference type="PRINTS" id="PR00926">
    <property type="entry name" value="MITOCARRIER"/>
</dbReference>
<sequence length="121" mass="13264">MTGGEMEESREDERLLAGAVMGGVGYTIVAPIERAKLLLQTQESNIEVAEEMKAQRETQRESIGQRKSKSVDRELVPDQIGEEAGERTVLSEPLLSRRRSPAKSGAVKATVSRKRKLATAV</sequence>
<evidence type="ECO:0000313" key="5">
    <source>
        <dbReference type="EMBL" id="KAF2544460.1"/>
    </source>
</evidence>
<dbReference type="SUPFAM" id="SSF103506">
    <property type="entry name" value="Mitochondrial carrier"/>
    <property type="match status" value="1"/>
</dbReference>
<dbReference type="Gene3D" id="1.50.40.10">
    <property type="entry name" value="Mitochondrial carrier domain"/>
    <property type="match status" value="1"/>
</dbReference>
<evidence type="ECO:0000256" key="3">
    <source>
        <dbReference type="ARBA" id="ARBA00023136"/>
    </source>
</evidence>
<feature type="region of interest" description="Disordered" evidence="4">
    <location>
        <begin position="54"/>
        <end position="121"/>
    </location>
</feature>